<dbReference type="GO" id="GO:0000976">
    <property type="term" value="F:transcription cis-regulatory region binding"/>
    <property type="evidence" value="ECO:0007669"/>
    <property type="project" value="TreeGrafter"/>
</dbReference>
<dbReference type="InterPro" id="IPR050109">
    <property type="entry name" value="HTH-type_TetR-like_transc_reg"/>
</dbReference>
<sequence length="205" mass="21381">MGRTSGRTAADTRRSILDAAARLVARQGAAVSVSEIAAAAGVSKGGLLYHFPAKDGLLEELAADLMAKFRAEVERVAGEEAETPGRLTRAYIRVSFADARDSAGLRDQIALAASLMYEPGPAELAQQDADHWRTTLADDGLDPAITRLIIAAADGSNTAPLWGAVLDDGDRAALEADLIALTHGSGPVAPNPTTTLDNTYEKKGS</sequence>
<evidence type="ECO:0000313" key="8">
    <source>
        <dbReference type="Proteomes" id="UP000247118"/>
    </source>
</evidence>
<evidence type="ECO:0000313" key="7">
    <source>
        <dbReference type="EMBL" id="AWO83854.1"/>
    </source>
</evidence>
<feature type="DNA-binding region" description="H-T-H motif" evidence="4">
    <location>
        <begin position="32"/>
        <end position="51"/>
    </location>
</feature>
<protein>
    <submittedName>
        <fullName evidence="7">TetR/AcrR family transcriptional regulator</fullName>
    </submittedName>
</protein>
<evidence type="ECO:0000256" key="1">
    <source>
        <dbReference type="ARBA" id="ARBA00023015"/>
    </source>
</evidence>
<feature type="domain" description="HTH tetR-type" evidence="6">
    <location>
        <begin position="10"/>
        <end position="69"/>
    </location>
</feature>
<evidence type="ECO:0000256" key="2">
    <source>
        <dbReference type="ARBA" id="ARBA00023125"/>
    </source>
</evidence>
<dbReference type="GeneID" id="32688162"/>
<dbReference type="InterPro" id="IPR009057">
    <property type="entry name" value="Homeodomain-like_sf"/>
</dbReference>
<evidence type="ECO:0000256" key="4">
    <source>
        <dbReference type="PROSITE-ProRule" id="PRU00335"/>
    </source>
</evidence>
<dbReference type="PROSITE" id="PS50977">
    <property type="entry name" value="HTH_TETR_2"/>
    <property type="match status" value="1"/>
</dbReference>
<dbReference type="KEGG" id="gta:BCM27_10240"/>
<dbReference type="Pfam" id="PF17937">
    <property type="entry name" value="TetR_C_28"/>
    <property type="match status" value="1"/>
</dbReference>
<dbReference type="PANTHER" id="PTHR30055:SF234">
    <property type="entry name" value="HTH-TYPE TRANSCRIPTIONAL REGULATOR BETI"/>
    <property type="match status" value="1"/>
</dbReference>
<organism evidence="7 8">
    <name type="scientific">Gordonia terrae</name>
    <dbReference type="NCBI Taxonomy" id="2055"/>
    <lineage>
        <taxon>Bacteria</taxon>
        <taxon>Bacillati</taxon>
        <taxon>Actinomycetota</taxon>
        <taxon>Actinomycetes</taxon>
        <taxon>Mycobacteriales</taxon>
        <taxon>Gordoniaceae</taxon>
        <taxon>Gordonia</taxon>
    </lineage>
</organism>
<dbReference type="PRINTS" id="PR00455">
    <property type="entry name" value="HTHTETR"/>
</dbReference>
<dbReference type="EMBL" id="CP029604">
    <property type="protein sequence ID" value="AWO83854.1"/>
    <property type="molecule type" value="Genomic_DNA"/>
</dbReference>
<proteinExistence type="predicted"/>
<keyword evidence="3" id="KW-0804">Transcription</keyword>
<dbReference type="Pfam" id="PF00440">
    <property type="entry name" value="TetR_N"/>
    <property type="match status" value="1"/>
</dbReference>
<gene>
    <name evidence="7" type="ORF">DLJ61_10330</name>
</gene>
<dbReference type="PANTHER" id="PTHR30055">
    <property type="entry name" value="HTH-TYPE TRANSCRIPTIONAL REGULATOR RUTR"/>
    <property type="match status" value="1"/>
</dbReference>
<evidence type="ECO:0000256" key="5">
    <source>
        <dbReference type="SAM" id="MobiDB-lite"/>
    </source>
</evidence>
<dbReference type="GO" id="GO:0003700">
    <property type="term" value="F:DNA-binding transcription factor activity"/>
    <property type="evidence" value="ECO:0007669"/>
    <property type="project" value="TreeGrafter"/>
</dbReference>
<accession>A0AAD0KAJ6</accession>
<reference evidence="7 8" key="1">
    <citation type="submission" date="2018-05" db="EMBL/GenBank/DDBJ databases">
        <title>Complete genome sequence of Gordonia terrae NRRL B-16283.</title>
        <authorList>
            <person name="Garlena R.A."/>
            <person name="Russell D.A."/>
            <person name="Hatfull G.F."/>
        </authorList>
    </citation>
    <scope>NUCLEOTIDE SEQUENCE [LARGE SCALE GENOMIC DNA]</scope>
    <source>
        <strain evidence="7 8">NRRL B-16283</strain>
    </source>
</reference>
<name>A0AAD0KAJ6_9ACTN</name>
<dbReference type="InterPro" id="IPR041479">
    <property type="entry name" value="TetR_CgmR_C"/>
</dbReference>
<dbReference type="RefSeq" id="WP_004019536.1">
    <property type="nucleotide sequence ID" value="NZ_CABEIC010000002.1"/>
</dbReference>
<evidence type="ECO:0000259" key="6">
    <source>
        <dbReference type="PROSITE" id="PS50977"/>
    </source>
</evidence>
<dbReference type="InterPro" id="IPR001647">
    <property type="entry name" value="HTH_TetR"/>
</dbReference>
<dbReference type="Proteomes" id="UP000247118">
    <property type="component" value="Chromosome"/>
</dbReference>
<dbReference type="Gene3D" id="1.10.357.10">
    <property type="entry name" value="Tetracycline Repressor, domain 2"/>
    <property type="match status" value="1"/>
</dbReference>
<dbReference type="AlphaFoldDB" id="A0AAD0KAJ6"/>
<keyword evidence="1" id="KW-0805">Transcription regulation</keyword>
<evidence type="ECO:0000256" key="3">
    <source>
        <dbReference type="ARBA" id="ARBA00023163"/>
    </source>
</evidence>
<keyword evidence="2 4" id="KW-0238">DNA-binding</keyword>
<feature type="region of interest" description="Disordered" evidence="5">
    <location>
        <begin position="185"/>
        <end position="205"/>
    </location>
</feature>
<dbReference type="SUPFAM" id="SSF46689">
    <property type="entry name" value="Homeodomain-like"/>
    <property type="match status" value="1"/>
</dbReference>